<dbReference type="KEGG" id="ffo:FFONT_1167"/>
<dbReference type="Proteomes" id="UP000007391">
    <property type="component" value="Chromosome"/>
</dbReference>
<dbReference type="HOGENOM" id="CLU_3282697_0_0_2"/>
<name>I0A2E8_FERFK</name>
<organism evidence="1 2">
    <name type="scientific">Fervidicoccus fontis (strain DSM 19380 / JCM 18336 / VKM B-2539 / Kam940)</name>
    <dbReference type="NCBI Taxonomy" id="1163730"/>
    <lineage>
        <taxon>Archaea</taxon>
        <taxon>Thermoproteota</taxon>
        <taxon>Thermoprotei</taxon>
        <taxon>Fervidicoccales</taxon>
        <taxon>Fervidicoccaceae</taxon>
        <taxon>Fervidicoccus</taxon>
    </lineage>
</organism>
<proteinExistence type="predicted"/>
<accession>I0A2E8</accession>
<protein>
    <submittedName>
        <fullName evidence="1">Uncharacterized protein</fullName>
    </submittedName>
</protein>
<reference evidence="2" key="1">
    <citation type="submission" date="2012-03" db="EMBL/GenBank/DDBJ databases">
        <title>Fervidicoccus fontis complete genome analysis confirms its distinct phylogenetic position and predicts its environmental function.</title>
        <authorList>
            <person name="Lebedinsky A.V."/>
            <person name="Mardanov A.V."/>
            <person name="Gumerov V.M."/>
            <person name="Beletsky A.V."/>
            <person name="Kublanov I.V."/>
            <person name="Perevalova A.A."/>
            <person name="Bonch-Osmolovskaya E.A."/>
            <person name="Ravin N.V."/>
            <person name="Skryabin K.G."/>
        </authorList>
    </citation>
    <scope>NUCLEOTIDE SEQUENCE [LARGE SCALE GENOMIC DNA]</scope>
    <source>
        <strain evidence="2">DSM 19380 / VKM B-2539 / Kam940</strain>
    </source>
</reference>
<gene>
    <name evidence="1" type="ordered locus">FFONT_1167</name>
</gene>
<dbReference type="EMBL" id="CP003423">
    <property type="protein sequence ID" value="AFH43155.1"/>
    <property type="molecule type" value="Genomic_DNA"/>
</dbReference>
<dbReference type="AlphaFoldDB" id="I0A2E8"/>
<dbReference type="InParanoid" id="I0A2E8"/>
<evidence type="ECO:0000313" key="2">
    <source>
        <dbReference type="Proteomes" id="UP000007391"/>
    </source>
</evidence>
<evidence type="ECO:0000313" key="1">
    <source>
        <dbReference type="EMBL" id="AFH43155.1"/>
    </source>
</evidence>
<keyword evidence="2" id="KW-1185">Reference proteome</keyword>
<dbReference type="STRING" id="1163730.FFONT_1167"/>
<sequence length="40" mass="4626">MLFPIHEFPLLFIYVQEFGIDALSSALPLYCINDECSYNV</sequence>
<reference evidence="1 2" key="2">
    <citation type="journal article" date="2014" name="Extremophiles">
        <title>Analysis of the complete genome of Fervidococcus fontis confirms the distinct phylogenetic position of the order Fervidicoccales and suggests its environmental function.</title>
        <authorList>
            <person name="Lebedinsky A.V."/>
            <person name="Mardanov A.V."/>
            <person name="Kublanov I.V."/>
            <person name="Gumerov V.M."/>
            <person name="Beletsky A.V."/>
            <person name="Perevalova A.A."/>
            <person name="Bidzhieva S.Kh."/>
            <person name="Bonch-Osmolovskaya E.A."/>
            <person name="Skryabin K.G."/>
            <person name="Ravin N.V."/>
        </authorList>
    </citation>
    <scope>NUCLEOTIDE SEQUENCE [LARGE SCALE GENOMIC DNA]</scope>
    <source>
        <strain evidence="2">DSM 19380 / VKM B-2539 / Kam940</strain>
    </source>
</reference>